<dbReference type="Gene3D" id="2.40.50.140">
    <property type="entry name" value="Nucleic acid-binding proteins"/>
    <property type="match status" value="1"/>
</dbReference>
<keyword evidence="3 6" id="KW-0820">tRNA-binding</keyword>
<dbReference type="CDD" id="cd10289">
    <property type="entry name" value="GST_C_AaRS_like"/>
    <property type="match status" value="1"/>
</dbReference>
<evidence type="ECO:0000259" key="9">
    <source>
        <dbReference type="PROSITE" id="PS50886"/>
    </source>
</evidence>
<dbReference type="Pfam" id="PF01588">
    <property type="entry name" value="tRNA_bind"/>
    <property type="match status" value="1"/>
</dbReference>
<keyword evidence="11" id="KW-1185">Reference proteome</keyword>
<dbReference type="GO" id="GO:0006412">
    <property type="term" value="P:translation"/>
    <property type="evidence" value="ECO:0007669"/>
    <property type="project" value="UniProtKB-KW"/>
</dbReference>
<evidence type="ECO:0000256" key="2">
    <source>
        <dbReference type="ARBA" id="ARBA00022490"/>
    </source>
</evidence>
<proteinExistence type="predicted"/>
<evidence type="ECO:0000256" key="1">
    <source>
        <dbReference type="ARBA" id="ARBA00004496"/>
    </source>
</evidence>
<keyword evidence="5" id="KW-0648">Protein biosynthesis</keyword>
<sequence>MVANLTLSPNDITAKLVYHYSAPPNISLHESNVENSALTLEDGKTFTGTISVVNSLVEHFDPSLEAKNEPDKSEVQKWIKSTEEADNDSSKVANELNQHLTTRTYIVGNYLTVADLVAFARTYNFVAKLSSKERFELPNLTRWFDLIQNTATSESGPKSGLDIIKIDLEAPKVEKKVRKSKADKATKDQSKRDEVIEASAAGSSAKEGKKSDKKAAKEAEKASKKGEKKEKNKKEATAEIVISPSLLDLRVGHIIKAEKHPDADSLYVEKIDVGEDEPRTVVSGLVKYIPLDQMQDRDVVLVCNLKPAAMRGIKSFAMVLAATSTEGNVELVDPPPGSKPGDRAYFEGYEEGSPEPVLNPKRKVWETLQPGLITTSNKEASWIKSEDKSVHILRTEKGICTVPTVVNASIK</sequence>
<protein>
    <submittedName>
        <fullName evidence="10">11725_t:CDS:1</fullName>
    </submittedName>
</protein>
<dbReference type="Pfam" id="PF21972">
    <property type="entry name" value="Arc1p_N_like"/>
    <property type="match status" value="1"/>
</dbReference>
<keyword evidence="4 6" id="KW-0694">RNA-binding</keyword>
<dbReference type="EMBL" id="CAMKVN010000185">
    <property type="protein sequence ID" value="CAI2164928.1"/>
    <property type="molecule type" value="Genomic_DNA"/>
</dbReference>
<dbReference type="InterPro" id="IPR010987">
    <property type="entry name" value="Glutathione-S-Trfase_C-like"/>
</dbReference>
<feature type="compositionally biased region" description="Basic and acidic residues" evidence="7">
    <location>
        <begin position="176"/>
        <end position="195"/>
    </location>
</feature>
<dbReference type="CDD" id="cd02799">
    <property type="entry name" value="tRNA_bind_EMAP-II_like"/>
    <property type="match status" value="1"/>
</dbReference>
<dbReference type="InterPro" id="IPR036282">
    <property type="entry name" value="Glutathione-S-Trfase_C_sf"/>
</dbReference>
<dbReference type="OrthoDB" id="19141at2759"/>
<dbReference type="SUPFAM" id="SSF50249">
    <property type="entry name" value="Nucleic acid-binding proteins"/>
    <property type="match status" value="1"/>
</dbReference>
<dbReference type="PROSITE" id="PS50405">
    <property type="entry name" value="GST_CTER"/>
    <property type="match status" value="1"/>
</dbReference>
<gene>
    <name evidence="10" type="ORF">FWILDA_LOCUS1814</name>
</gene>
<reference evidence="10" key="1">
    <citation type="submission" date="2022-08" db="EMBL/GenBank/DDBJ databases">
        <authorList>
            <person name="Kallberg Y."/>
            <person name="Tangrot J."/>
            <person name="Rosling A."/>
        </authorList>
    </citation>
    <scope>NUCLEOTIDE SEQUENCE</scope>
    <source>
        <strain evidence="10">Wild A</strain>
    </source>
</reference>
<comment type="subcellular location">
    <subcellularLocation>
        <location evidence="1">Cytoplasm</location>
    </subcellularLocation>
</comment>
<dbReference type="GO" id="GO:0000049">
    <property type="term" value="F:tRNA binding"/>
    <property type="evidence" value="ECO:0007669"/>
    <property type="project" value="UniProtKB-UniRule"/>
</dbReference>
<feature type="domain" description="GST C-terminal" evidence="8">
    <location>
        <begin position="32"/>
        <end position="173"/>
    </location>
</feature>
<evidence type="ECO:0000256" key="7">
    <source>
        <dbReference type="SAM" id="MobiDB-lite"/>
    </source>
</evidence>
<dbReference type="InterPro" id="IPR051270">
    <property type="entry name" value="Tyrosine-tRNA_ligase_regulator"/>
</dbReference>
<feature type="region of interest" description="Disordered" evidence="7">
    <location>
        <begin position="176"/>
        <end position="236"/>
    </location>
</feature>
<dbReference type="Proteomes" id="UP001153678">
    <property type="component" value="Unassembled WGS sequence"/>
</dbReference>
<dbReference type="FunFam" id="2.40.50.140:FF:000047">
    <property type="entry name" value="tyrosine--tRNA ligase, cytoplasmic isoform X2"/>
    <property type="match status" value="1"/>
</dbReference>
<accession>A0A9W4SCQ9</accession>
<feature type="domain" description="TRNA-binding" evidence="9">
    <location>
        <begin position="243"/>
        <end position="345"/>
    </location>
</feature>
<organism evidence="10 11">
    <name type="scientific">Funneliformis geosporum</name>
    <dbReference type="NCBI Taxonomy" id="1117311"/>
    <lineage>
        <taxon>Eukaryota</taxon>
        <taxon>Fungi</taxon>
        <taxon>Fungi incertae sedis</taxon>
        <taxon>Mucoromycota</taxon>
        <taxon>Glomeromycotina</taxon>
        <taxon>Glomeromycetes</taxon>
        <taxon>Glomerales</taxon>
        <taxon>Glomeraceae</taxon>
        <taxon>Funneliformis</taxon>
    </lineage>
</organism>
<evidence type="ECO:0000313" key="10">
    <source>
        <dbReference type="EMBL" id="CAI2164928.1"/>
    </source>
</evidence>
<dbReference type="GO" id="GO:0017102">
    <property type="term" value="C:methionyl glutamyl tRNA synthetase complex"/>
    <property type="evidence" value="ECO:0007669"/>
    <property type="project" value="TreeGrafter"/>
</dbReference>
<dbReference type="Gene3D" id="1.20.1050.130">
    <property type="match status" value="1"/>
</dbReference>
<dbReference type="SUPFAM" id="SSF47616">
    <property type="entry name" value="GST C-terminal domain-like"/>
    <property type="match status" value="1"/>
</dbReference>
<evidence type="ECO:0000259" key="8">
    <source>
        <dbReference type="PROSITE" id="PS50405"/>
    </source>
</evidence>
<evidence type="ECO:0000256" key="6">
    <source>
        <dbReference type="PROSITE-ProRule" id="PRU00209"/>
    </source>
</evidence>
<dbReference type="PANTHER" id="PTHR11586:SF33">
    <property type="entry name" value="AMINOACYL TRNA SYNTHASE COMPLEX-INTERACTING MULTIFUNCTIONAL PROTEIN 1"/>
    <property type="match status" value="1"/>
</dbReference>
<dbReference type="InterPro" id="IPR053836">
    <property type="entry name" value="Arc1-like_N"/>
</dbReference>
<name>A0A9W4SCQ9_9GLOM</name>
<dbReference type="PROSITE" id="PS50886">
    <property type="entry name" value="TRBD"/>
    <property type="match status" value="1"/>
</dbReference>
<dbReference type="AlphaFoldDB" id="A0A9W4SCQ9"/>
<dbReference type="InterPro" id="IPR002547">
    <property type="entry name" value="tRNA-bd_dom"/>
</dbReference>
<comment type="caution">
    <text evidence="10">The sequence shown here is derived from an EMBL/GenBank/DDBJ whole genome shotgun (WGS) entry which is preliminary data.</text>
</comment>
<evidence type="ECO:0000256" key="3">
    <source>
        <dbReference type="ARBA" id="ARBA00022555"/>
    </source>
</evidence>
<evidence type="ECO:0000313" key="11">
    <source>
        <dbReference type="Proteomes" id="UP001153678"/>
    </source>
</evidence>
<evidence type="ECO:0000256" key="5">
    <source>
        <dbReference type="ARBA" id="ARBA00022917"/>
    </source>
</evidence>
<evidence type="ECO:0000256" key="4">
    <source>
        <dbReference type="ARBA" id="ARBA00022884"/>
    </source>
</evidence>
<dbReference type="InterPro" id="IPR012340">
    <property type="entry name" value="NA-bd_OB-fold"/>
</dbReference>
<feature type="compositionally biased region" description="Basic and acidic residues" evidence="7">
    <location>
        <begin position="206"/>
        <end position="236"/>
    </location>
</feature>
<dbReference type="PANTHER" id="PTHR11586">
    <property type="entry name" value="TRNA-AMINOACYLATION COFACTOR ARC1 FAMILY MEMBER"/>
    <property type="match status" value="1"/>
</dbReference>
<keyword evidence="2" id="KW-0963">Cytoplasm</keyword>